<keyword evidence="1" id="KW-0472">Membrane</keyword>
<reference evidence="2" key="1">
    <citation type="submission" date="2012-03" db="EMBL/GenBank/DDBJ databases">
        <title>Functional metagenomics reveals considerable lignocellulase gene clusters in the gut microbiome of a wood-feeding higher termite.</title>
        <authorList>
            <person name="Liu N."/>
        </authorList>
    </citation>
    <scope>NUCLEOTIDE SEQUENCE</scope>
</reference>
<evidence type="ECO:0000256" key="1">
    <source>
        <dbReference type="SAM" id="Phobius"/>
    </source>
</evidence>
<proteinExistence type="predicted"/>
<evidence type="ECO:0000313" key="2">
    <source>
        <dbReference type="EMBL" id="AGS52204.1"/>
    </source>
</evidence>
<protein>
    <submittedName>
        <fullName evidence="2">Uncharacterized protein</fullName>
    </submittedName>
</protein>
<keyword evidence="1" id="KW-0812">Transmembrane</keyword>
<feature type="transmembrane region" description="Helical" evidence="1">
    <location>
        <begin position="73"/>
        <end position="95"/>
    </location>
</feature>
<feature type="transmembrane region" description="Helical" evidence="1">
    <location>
        <begin position="31"/>
        <end position="53"/>
    </location>
</feature>
<name>A0A806KCB3_9BACT</name>
<organism evidence="2">
    <name type="scientific">uncultured bacterium contig00052</name>
    <dbReference type="NCBI Taxonomy" id="1181536"/>
    <lineage>
        <taxon>Bacteria</taxon>
        <taxon>environmental samples</taxon>
    </lineage>
</organism>
<accession>A0A806KCB3</accession>
<dbReference type="EMBL" id="JQ844185">
    <property type="protein sequence ID" value="AGS52204.1"/>
    <property type="molecule type" value="Genomic_DNA"/>
</dbReference>
<keyword evidence="1" id="KW-1133">Transmembrane helix</keyword>
<dbReference type="AlphaFoldDB" id="A0A806KCB3"/>
<sequence>MKKDFSQLSFFLRMDIKRVRKQAMLAALPKLSLFWGMAAPLIFVLWLLADAFFGFQGLGMLIKNAYSKSDMPLLHGGIFCGFSFACILSACFLFLKSILPRK</sequence>